<dbReference type="InterPro" id="IPR012902">
    <property type="entry name" value="N_methyl_site"/>
</dbReference>
<dbReference type="Proteomes" id="UP001178354">
    <property type="component" value="Unassembled WGS sequence"/>
</dbReference>
<organism evidence="2 3">
    <name type="scientific">Porticoccus litoralis</name>
    <dbReference type="NCBI Taxonomy" id="434086"/>
    <lineage>
        <taxon>Bacteria</taxon>
        <taxon>Pseudomonadati</taxon>
        <taxon>Pseudomonadota</taxon>
        <taxon>Gammaproteobacteria</taxon>
        <taxon>Cellvibrionales</taxon>
        <taxon>Porticoccaceae</taxon>
        <taxon>Porticoccus</taxon>
    </lineage>
</organism>
<comment type="caution">
    <text evidence="2">The sequence shown here is derived from an EMBL/GenBank/DDBJ whole genome shotgun (WGS) entry which is preliminary data.</text>
</comment>
<dbReference type="Pfam" id="PF07963">
    <property type="entry name" value="N_methyl"/>
    <property type="match status" value="1"/>
</dbReference>
<gene>
    <name evidence="2" type="ORF">Q8A57_08800</name>
</gene>
<name>A0AAW8B5W3_9GAMM</name>
<keyword evidence="1" id="KW-0812">Transmembrane</keyword>
<accession>A0AAW8B5W3</accession>
<dbReference type="AlphaFoldDB" id="A0AAW8B5W3"/>
<evidence type="ECO:0000313" key="3">
    <source>
        <dbReference type="Proteomes" id="UP001178354"/>
    </source>
</evidence>
<dbReference type="InterPro" id="IPR032092">
    <property type="entry name" value="PilW"/>
</dbReference>
<reference evidence="2" key="1">
    <citation type="journal article" date="2010" name="Int. J. Syst. Evol. Microbiol.">
        <title>Porticoccus litoralis gen. nov., sp. nov., a gammaproteobacterium isolated from the Yellow Sea.</title>
        <authorList>
            <person name="Oh H.M."/>
            <person name="Kim H."/>
            <person name="Kim K.M."/>
            <person name="Min G.S."/>
            <person name="Cho J.C."/>
        </authorList>
    </citation>
    <scope>NUCLEOTIDE SEQUENCE</scope>
    <source>
        <strain evidence="2">DSM 25064</strain>
    </source>
</reference>
<protein>
    <submittedName>
        <fullName evidence="2">PilW family protein</fullName>
    </submittedName>
</protein>
<dbReference type="Pfam" id="PF16074">
    <property type="entry name" value="PilW"/>
    <property type="match status" value="1"/>
</dbReference>
<dbReference type="PROSITE" id="PS00409">
    <property type="entry name" value="PROKAR_NTER_METHYL"/>
    <property type="match status" value="1"/>
</dbReference>
<proteinExistence type="predicted"/>
<evidence type="ECO:0000313" key="2">
    <source>
        <dbReference type="EMBL" id="MDP1521064.1"/>
    </source>
</evidence>
<sequence>MKIPKSINRLSTHRGFTLIELMVALLLGLLLSAAIVSVFLEGKNNFVQDDEVARVQENGRYALRLLSREIGMAGFFGGEPDAVDVNGGAVSGNDCGPAGEEWLLIGATPEDPSDPTNHIASPLEVLDNSDTTTDDYYQCLTDGLVVNGTDILVVKRVSDTAVIDNGDWQLPDDLEDLDNERYYLLTENRGQGETELAQGSDHEADGNWSSLDDFESGYDVWEYKAALFYVGTDEEVPSLCKKELQDNGASISGQRCLVQGIENIQYELGIDIDGDDVPDQFVSGDTYPPVVGGEDTDAIVAVRIHVLVRSLNQINSMPAESKSYRLGGGTTVTTPTDQFYRMAMSTTVSVRNPISIGGS</sequence>
<feature type="transmembrane region" description="Helical" evidence="1">
    <location>
        <begin position="21"/>
        <end position="40"/>
    </location>
</feature>
<keyword evidence="1" id="KW-1133">Transmembrane helix</keyword>
<dbReference type="GO" id="GO:0043683">
    <property type="term" value="P:type IV pilus assembly"/>
    <property type="evidence" value="ECO:0007669"/>
    <property type="project" value="InterPro"/>
</dbReference>
<dbReference type="EMBL" id="JAUUUU010000004">
    <property type="protein sequence ID" value="MDP1521064.1"/>
    <property type="molecule type" value="Genomic_DNA"/>
</dbReference>
<reference evidence="2" key="2">
    <citation type="submission" date="2023-08" db="EMBL/GenBank/DDBJ databases">
        <authorList>
            <person name="Luo J."/>
        </authorList>
    </citation>
    <scope>NUCLEOTIDE SEQUENCE</scope>
    <source>
        <strain evidence="2">DSM 25064</strain>
    </source>
</reference>
<dbReference type="RefSeq" id="WP_305170691.1">
    <property type="nucleotide sequence ID" value="NZ_JAUUUU010000004.1"/>
</dbReference>
<evidence type="ECO:0000256" key="1">
    <source>
        <dbReference type="SAM" id="Phobius"/>
    </source>
</evidence>
<dbReference type="NCBIfam" id="TIGR02532">
    <property type="entry name" value="IV_pilin_GFxxxE"/>
    <property type="match status" value="1"/>
</dbReference>
<keyword evidence="1" id="KW-0472">Membrane</keyword>
<keyword evidence="3" id="KW-1185">Reference proteome</keyword>